<accession>A0ABR9LM19</accession>
<evidence type="ECO:0008006" key="3">
    <source>
        <dbReference type="Google" id="ProtNLM"/>
    </source>
</evidence>
<dbReference type="RefSeq" id="WP_192747931.1">
    <property type="nucleotide sequence ID" value="NZ_JADBEJ010000008.1"/>
</dbReference>
<keyword evidence="2" id="KW-1185">Reference proteome</keyword>
<reference evidence="1 2" key="1">
    <citation type="submission" date="2020-10" db="EMBL/GenBank/DDBJ databases">
        <title>Sequencing the genomes of 1000 actinobacteria strains.</title>
        <authorList>
            <person name="Klenk H.-P."/>
        </authorList>
    </citation>
    <scope>NUCLEOTIDE SEQUENCE [LARGE SCALE GENOMIC DNA]</scope>
    <source>
        <strain evidence="1 2">DSM 46661</strain>
    </source>
</reference>
<comment type="caution">
    <text evidence="1">The sequence shown here is derived from an EMBL/GenBank/DDBJ whole genome shotgun (WGS) entry which is preliminary data.</text>
</comment>
<protein>
    <recommendedName>
        <fullName evidence="3">Transcriptional regulator, AbiEi antitoxin, Type IV TA system</fullName>
    </recommendedName>
</protein>
<evidence type="ECO:0000313" key="1">
    <source>
        <dbReference type="EMBL" id="MBE1581709.1"/>
    </source>
</evidence>
<proteinExistence type="predicted"/>
<organism evidence="1 2">
    <name type="scientific">Amycolatopsis roodepoortensis</name>
    <dbReference type="NCBI Taxonomy" id="700274"/>
    <lineage>
        <taxon>Bacteria</taxon>
        <taxon>Bacillati</taxon>
        <taxon>Actinomycetota</taxon>
        <taxon>Actinomycetes</taxon>
        <taxon>Pseudonocardiales</taxon>
        <taxon>Pseudonocardiaceae</taxon>
        <taxon>Amycolatopsis</taxon>
    </lineage>
</organism>
<dbReference type="Proteomes" id="UP000656548">
    <property type="component" value="Unassembled WGS sequence"/>
</dbReference>
<sequence>MVNRGRWAQHPELLLARSRNGVIRVADLESEEMSSSTIYARCLPGGPWQRPLPGIVLLHNTEPKPDELITAALLYSGAKSMLTGVAACRLHGLRPAALPTGGDLHMLIPHDRKVRSTGFVTTERTLRYPEPRMIGEVPAAPLIRATTDAVRRLRETGPVEEILIEAVQSGHCSPSALLRELDRGTQRGTAIPRRLLSSWIDIRSMAESRAHALSLRLPTPPSHWNCKVFDQHGKYLGRPDAWWDDIGLAWEIDSFDFHFRRADYSRTLNRNARYTASGILLVQTLPSRLRDDPIGVVGELIAAHEVASARPRPAVHVADADAA</sequence>
<name>A0ABR9LM19_9PSEU</name>
<evidence type="ECO:0000313" key="2">
    <source>
        <dbReference type="Proteomes" id="UP000656548"/>
    </source>
</evidence>
<dbReference type="EMBL" id="JADBEJ010000008">
    <property type="protein sequence ID" value="MBE1581709.1"/>
    <property type="molecule type" value="Genomic_DNA"/>
</dbReference>
<gene>
    <name evidence="1" type="ORF">H4W30_008790</name>
</gene>